<dbReference type="Proteomes" id="UP000297608">
    <property type="component" value="Unassembled WGS sequence"/>
</dbReference>
<dbReference type="RefSeq" id="WP_134535115.1">
    <property type="nucleotide sequence ID" value="NZ_SOFG01000016.1"/>
</dbReference>
<gene>
    <name evidence="2" type="ORF">E3O44_12530</name>
</gene>
<accession>A0ABY2IAR6</accession>
<protein>
    <recommendedName>
        <fullName evidence="1">N-terminal domain-containing protein</fullName>
    </recommendedName>
</protein>
<feature type="domain" description="N-terminal" evidence="1">
    <location>
        <begin position="39"/>
        <end position="100"/>
    </location>
</feature>
<proteinExistence type="predicted"/>
<dbReference type="InterPro" id="IPR013610">
    <property type="entry name" value="ArdC_N"/>
</dbReference>
<reference evidence="2 3" key="1">
    <citation type="submission" date="2019-03" db="EMBL/GenBank/DDBJ databases">
        <title>Genomics of glacier-inhabiting Cryobacterium strains.</title>
        <authorList>
            <person name="Liu Q."/>
            <person name="Xin Y.-H."/>
        </authorList>
    </citation>
    <scope>NUCLEOTIDE SEQUENCE [LARGE SCALE GENOMIC DNA]</scope>
    <source>
        <strain evidence="2 3">MDB2-B</strain>
    </source>
</reference>
<sequence length="266" mass="29871">MTELLTNSRPKLETPSNRELLEGLLTIEGSTGETYRRFWNYSPRNIGFLALQGCPPEPVATYQRWTQLNRQVQKGSKAFSILRPIAVKVESKNDDEEQKMIRRFKVVRALFPLSQTEGEEIPPYEPLHWSVDRALGALAIERVPFESYNGNIGGYAVGRTIALNPLAPNPLRTTLHEISHIEHGHTSPDQIAQYQGHRGEFEYQAEASAFICLNELGELDKETARISRGYAQSWVNDQPTEASVVGVLNVSTKVLNAGREAPKETQ</sequence>
<evidence type="ECO:0000313" key="2">
    <source>
        <dbReference type="EMBL" id="TFB85821.1"/>
    </source>
</evidence>
<dbReference type="Pfam" id="PF08401">
    <property type="entry name" value="ArdcN"/>
    <property type="match status" value="1"/>
</dbReference>
<evidence type="ECO:0000313" key="3">
    <source>
        <dbReference type="Proteomes" id="UP000297608"/>
    </source>
</evidence>
<comment type="caution">
    <text evidence="2">The sequence shown here is derived from an EMBL/GenBank/DDBJ whole genome shotgun (WGS) entry which is preliminary data.</text>
</comment>
<organism evidence="2 3">
    <name type="scientific">Cryobacterium algoricola</name>
    <dbReference type="NCBI Taxonomy" id="1259183"/>
    <lineage>
        <taxon>Bacteria</taxon>
        <taxon>Bacillati</taxon>
        <taxon>Actinomycetota</taxon>
        <taxon>Actinomycetes</taxon>
        <taxon>Micrococcales</taxon>
        <taxon>Microbacteriaceae</taxon>
        <taxon>Cryobacterium</taxon>
    </lineage>
</organism>
<evidence type="ECO:0000259" key="1">
    <source>
        <dbReference type="Pfam" id="PF08401"/>
    </source>
</evidence>
<keyword evidence="3" id="KW-1185">Reference proteome</keyword>
<dbReference type="EMBL" id="SOFG01000016">
    <property type="protein sequence ID" value="TFB85821.1"/>
    <property type="molecule type" value="Genomic_DNA"/>
</dbReference>
<name>A0ABY2IAR6_9MICO</name>